<dbReference type="RefSeq" id="WP_092501862.1">
    <property type="nucleotide sequence ID" value="NZ_LT629695.1"/>
</dbReference>
<dbReference type="AlphaFoldDB" id="A0A1G8AEB4"/>
<dbReference type="InterPro" id="IPR000551">
    <property type="entry name" value="MerR-type_HTH_dom"/>
</dbReference>
<dbReference type="STRING" id="399736.SAMN04489720_0331"/>
<dbReference type="PANTHER" id="PTHR30204:SF89">
    <property type="entry name" value="HTH MERR-TYPE DOMAIN-CONTAINING PROTEIN"/>
    <property type="match status" value="1"/>
</dbReference>
<dbReference type="PANTHER" id="PTHR30204">
    <property type="entry name" value="REDOX-CYCLING DRUG-SENSING TRANSCRIPTIONAL ACTIVATOR SOXR"/>
    <property type="match status" value="1"/>
</dbReference>
<name>A0A1G8AEB4_9MICO</name>
<dbReference type="PROSITE" id="PS50937">
    <property type="entry name" value="HTH_MERR_2"/>
    <property type="match status" value="1"/>
</dbReference>
<keyword evidence="4" id="KW-1185">Reference proteome</keyword>
<keyword evidence="1" id="KW-0238">DNA-binding</keyword>
<evidence type="ECO:0000259" key="2">
    <source>
        <dbReference type="PROSITE" id="PS50937"/>
    </source>
</evidence>
<dbReference type="EMBL" id="LT629695">
    <property type="protein sequence ID" value="SDH18670.1"/>
    <property type="molecule type" value="Genomic_DNA"/>
</dbReference>
<reference evidence="4" key="1">
    <citation type="submission" date="2016-10" db="EMBL/GenBank/DDBJ databases">
        <authorList>
            <person name="Varghese N."/>
            <person name="Submissions S."/>
        </authorList>
    </citation>
    <scope>NUCLEOTIDE SEQUENCE [LARGE SCALE GENOMIC DNA]</scope>
    <source>
        <strain evidence="4">DSM 22002</strain>
    </source>
</reference>
<dbReference type="InterPro" id="IPR047057">
    <property type="entry name" value="MerR_fam"/>
</dbReference>
<evidence type="ECO:0000256" key="1">
    <source>
        <dbReference type="ARBA" id="ARBA00023125"/>
    </source>
</evidence>
<dbReference type="GO" id="GO:0003677">
    <property type="term" value="F:DNA binding"/>
    <property type="evidence" value="ECO:0007669"/>
    <property type="project" value="UniProtKB-KW"/>
</dbReference>
<dbReference type="Proteomes" id="UP000198822">
    <property type="component" value="Chromosome I"/>
</dbReference>
<feature type="domain" description="HTH merR-type" evidence="2">
    <location>
        <begin position="16"/>
        <end position="90"/>
    </location>
</feature>
<dbReference type="InterPro" id="IPR009061">
    <property type="entry name" value="DNA-bd_dom_put_sf"/>
</dbReference>
<protein>
    <submittedName>
        <fullName evidence="3">MerR family regulatory protein</fullName>
    </submittedName>
</protein>
<evidence type="ECO:0000313" key="3">
    <source>
        <dbReference type="EMBL" id="SDH18670.1"/>
    </source>
</evidence>
<proteinExistence type="predicted"/>
<dbReference type="GO" id="GO:0003700">
    <property type="term" value="F:DNA-binding transcription factor activity"/>
    <property type="evidence" value="ECO:0007669"/>
    <property type="project" value="InterPro"/>
</dbReference>
<dbReference type="Gene3D" id="1.10.1660.10">
    <property type="match status" value="1"/>
</dbReference>
<gene>
    <name evidence="3" type="ORF">SAMN04489720_0331</name>
</gene>
<accession>A0A1G8AEB4</accession>
<dbReference type="OrthoDB" id="3191171at2"/>
<dbReference type="SUPFAM" id="SSF46955">
    <property type="entry name" value="Putative DNA-binding domain"/>
    <property type="match status" value="1"/>
</dbReference>
<sequence>MSAQAAPRSGATRTTLLSIGQVLARLTPEFPDLAPSKLRFLEDQGLVAPARTPSGYRKFSGDDVDRVRYILTLQRDHYLPLKVILGHLEQVDAGEAQPFTAGNVVSEGPSILRVDRRLSRRELETTSGASRALVQEAIAASLVPAAEPYDEHALRVATALVELQRFGIEPRHLRGMRASADREAALIETAVRPVLGRRGEGKPKAAEAARDIAGQIASIREVLGREAVERITR</sequence>
<dbReference type="Pfam" id="PF13411">
    <property type="entry name" value="MerR_1"/>
    <property type="match status" value="1"/>
</dbReference>
<evidence type="ECO:0000313" key="4">
    <source>
        <dbReference type="Proteomes" id="UP000198822"/>
    </source>
</evidence>
<dbReference type="SMART" id="SM00422">
    <property type="entry name" value="HTH_MERR"/>
    <property type="match status" value="1"/>
</dbReference>
<dbReference type="CDD" id="cd00592">
    <property type="entry name" value="HTH_MerR-like"/>
    <property type="match status" value="1"/>
</dbReference>
<organism evidence="3 4">
    <name type="scientific">Agrococcus jejuensis</name>
    <dbReference type="NCBI Taxonomy" id="399736"/>
    <lineage>
        <taxon>Bacteria</taxon>
        <taxon>Bacillati</taxon>
        <taxon>Actinomycetota</taxon>
        <taxon>Actinomycetes</taxon>
        <taxon>Micrococcales</taxon>
        <taxon>Microbacteriaceae</taxon>
        <taxon>Agrococcus</taxon>
    </lineage>
</organism>